<name>A0A2T8HN95_9SPHI</name>
<organism evidence="1 2">
    <name type="scientific">Sphingobacterium corticibacter</name>
    <dbReference type="NCBI Taxonomy" id="2171749"/>
    <lineage>
        <taxon>Bacteria</taxon>
        <taxon>Pseudomonadati</taxon>
        <taxon>Bacteroidota</taxon>
        <taxon>Sphingobacteriia</taxon>
        <taxon>Sphingobacteriales</taxon>
        <taxon>Sphingobacteriaceae</taxon>
        <taxon>Sphingobacterium</taxon>
    </lineage>
</organism>
<dbReference type="Proteomes" id="UP000245627">
    <property type="component" value="Unassembled WGS sequence"/>
</dbReference>
<dbReference type="AlphaFoldDB" id="A0A2T8HN95"/>
<proteinExistence type="predicted"/>
<reference evidence="1 2" key="1">
    <citation type="submission" date="2018-04" db="EMBL/GenBank/DDBJ databases">
        <title>Sphingobacterium cortibacter sp. nov.</title>
        <authorList>
            <person name="Li Y."/>
        </authorList>
    </citation>
    <scope>NUCLEOTIDE SEQUENCE [LARGE SCALE GENOMIC DNA]</scope>
    <source>
        <strain evidence="1 2">2c-3</strain>
    </source>
</reference>
<evidence type="ECO:0000313" key="1">
    <source>
        <dbReference type="EMBL" id="PVH26885.1"/>
    </source>
</evidence>
<gene>
    <name evidence="1" type="ORF">DC487_04630</name>
</gene>
<sequence>MNLLTTLQQYTSQIMDDPLLSGGQQEQKMIQVFDLCHFIDVYDHSLEIVDYKHKICVVKDRGVRKGIYFCDLIYNTRYCFDKWFYRRENITTTRNQLKIKELWFVSVVESLLSDDLTDSRAFVQKNGVKNLYDQIFYFNFSQSIIKKIN</sequence>
<dbReference type="RefSeq" id="WP_116774741.1">
    <property type="nucleotide sequence ID" value="NZ_QDKG01000001.1"/>
</dbReference>
<evidence type="ECO:0000313" key="2">
    <source>
        <dbReference type="Proteomes" id="UP000245627"/>
    </source>
</evidence>
<accession>A0A2T8HN95</accession>
<dbReference type="EMBL" id="QDKG01000001">
    <property type="protein sequence ID" value="PVH26885.1"/>
    <property type="molecule type" value="Genomic_DNA"/>
</dbReference>
<comment type="caution">
    <text evidence="1">The sequence shown here is derived from an EMBL/GenBank/DDBJ whole genome shotgun (WGS) entry which is preliminary data.</text>
</comment>
<dbReference type="OrthoDB" id="1451807at2"/>
<keyword evidence="2" id="KW-1185">Reference proteome</keyword>
<protein>
    <submittedName>
        <fullName evidence="1">Uncharacterized protein</fullName>
    </submittedName>
</protein>